<gene>
    <name evidence="1" type="ORF">NP493_313g05038</name>
</gene>
<dbReference type="EMBL" id="JAODUO010000312">
    <property type="protein sequence ID" value="KAK2183409.1"/>
    <property type="molecule type" value="Genomic_DNA"/>
</dbReference>
<name>A0AAD9L4X6_RIDPI</name>
<evidence type="ECO:0000313" key="1">
    <source>
        <dbReference type="EMBL" id="KAK2183409.1"/>
    </source>
</evidence>
<proteinExistence type="predicted"/>
<dbReference type="AlphaFoldDB" id="A0AAD9L4X6"/>
<dbReference type="Proteomes" id="UP001209878">
    <property type="component" value="Unassembled WGS sequence"/>
</dbReference>
<reference evidence="1" key="1">
    <citation type="journal article" date="2023" name="Mol. Biol. Evol.">
        <title>Third-Generation Sequencing Reveals the Adaptive Role of the Epigenome in Three Deep-Sea Polychaetes.</title>
        <authorList>
            <person name="Perez M."/>
            <person name="Aroh O."/>
            <person name="Sun Y."/>
            <person name="Lan Y."/>
            <person name="Juniper S.K."/>
            <person name="Young C.R."/>
            <person name="Angers B."/>
            <person name="Qian P.Y."/>
        </authorList>
    </citation>
    <scope>NUCLEOTIDE SEQUENCE</scope>
    <source>
        <strain evidence="1">R07B-5</strain>
    </source>
</reference>
<comment type="caution">
    <text evidence="1">The sequence shown here is derived from an EMBL/GenBank/DDBJ whole genome shotgun (WGS) entry which is preliminary data.</text>
</comment>
<protein>
    <submittedName>
        <fullName evidence="1">Uncharacterized protein</fullName>
    </submittedName>
</protein>
<evidence type="ECO:0000313" key="2">
    <source>
        <dbReference type="Proteomes" id="UP001209878"/>
    </source>
</evidence>
<accession>A0AAD9L4X6</accession>
<sequence>MPMKYVFKKFGSVLSYLLIIGYFSKEKHLLIKET</sequence>
<organism evidence="1 2">
    <name type="scientific">Ridgeia piscesae</name>
    <name type="common">Tubeworm</name>
    <dbReference type="NCBI Taxonomy" id="27915"/>
    <lineage>
        <taxon>Eukaryota</taxon>
        <taxon>Metazoa</taxon>
        <taxon>Spiralia</taxon>
        <taxon>Lophotrochozoa</taxon>
        <taxon>Annelida</taxon>
        <taxon>Polychaeta</taxon>
        <taxon>Sedentaria</taxon>
        <taxon>Canalipalpata</taxon>
        <taxon>Sabellida</taxon>
        <taxon>Siboglinidae</taxon>
        <taxon>Ridgeia</taxon>
    </lineage>
</organism>
<keyword evidence="2" id="KW-1185">Reference proteome</keyword>